<keyword evidence="7" id="KW-0472">Membrane</keyword>
<keyword evidence="6" id="KW-1133">Transmembrane helix</keyword>
<keyword evidence="11" id="KW-1185">Reference proteome</keyword>
<dbReference type="AlphaFoldDB" id="A0A6A4VJA2"/>
<gene>
    <name evidence="10" type="ORF">FJT64_008615</name>
</gene>
<sequence>MTVPAPHRPEEMRNDRTRIEPAWLEGVTAPRSKKLNDKVTDHESSKAHKLATELVEKQAEKGIDKDVKNMAERSSQESTATDTAGPMSADSGSRGGSGGGGGRLLTPRRLLALLAASTALSILLYLRWTSSGAFFGASPRPMLITQPPTPTAQPDTLEGLLQRDFYSREWETCESPEQLPVFINNEHWQHPFNTSLYALTAYPDRRLRAKRRVFAYVRVIAMRDGYRHSAGRQVHCQLRYENGTESVPALEQLIWQSRWDPQNTGKLFDPVLVSCPLRGGLMPLSVALTPTPCAAADTVLAVDVAPLREWQSSRRRDGFAVCVKGLQLGNEWAGRLVEWIELLRLIGADAFVFYRYETGPEVSKVLEHYEAQGVATVVNATLPGFQPNYPPARRRYLRAAVWQKRRFELVHYNDCLYRSLYRYRFVVPLDVDEVLVPRQYRTWAELIEHLEVNPHLLQRFASLSVRHVYFFDNLTQTPDPGLPEHFHALRHTERSANISGRGFSSKAFVSTRGALTVFNHYALAPLYPYTAHEGRIVPAQALLHHYRAECPRDLSAECRNNYYRYTETDHSLERYRGQLVAAVTQTLTQLGLGGEGGAGGAAHSEGETPNDKDGEIDADGADRTDTSDVGSDIQ</sequence>
<reference evidence="10 11" key="1">
    <citation type="submission" date="2019-07" db="EMBL/GenBank/DDBJ databases">
        <title>Draft genome assembly of a fouling barnacle, Amphibalanus amphitrite (Darwin, 1854): The first reference genome for Thecostraca.</title>
        <authorList>
            <person name="Kim W."/>
        </authorList>
    </citation>
    <scope>NUCLEOTIDE SEQUENCE [LARGE SCALE GENOMIC DNA]</scope>
    <source>
        <strain evidence="10">SNU_AA5</strain>
        <tissue evidence="10">Soma without cirri and trophi</tissue>
    </source>
</reference>
<evidence type="ECO:0000256" key="5">
    <source>
        <dbReference type="ARBA" id="ARBA00022692"/>
    </source>
</evidence>
<feature type="compositionally biased region" description="Basic and acidic residues" evidence="9">
    <location>
        <begin position="34"/>
        <end position="75"/>
    </location>
</feature>
<dbReference type="PANTHER" id="PTHR21461">
    <property type="entry name" value="GLYCOSYLTRANSFERASE FAMILY 92 PROTEIN"/>
    <property type="match status" value="1"/>
</dbReference>
<dbReference type="Pfam" id="PF01697">
    <property type="entry name" value="Glyco_transf_92"/>
    <property type="match status" value="1"/>
</dbReference>
<dbReference type="GO" id="GO:0005737">
    <property type="term" value="C:cytoplasm"/>
    <property type="evidence" value="ECO:0007669"/>
    <property type="project" value="TreeGrafter"/>
</dbReference>
<dbReference type="InterPro" id="IPR008166">
    <property type="entry name" value="Glyco_transf_92"/>
</dbReference>
<feature type="region of interest" description="Disordered" evidence="9">
    <location>
        <begin position="1"/>
        <end position="101"/>
    </location>
</feature>
<dbReference type="GO" id="GO:0016757">
    <property type="term" value="F:glycosyltransferase activity"/>
    <property type="evidence" value="ECO:0007669"/>
    <property type="project" value="UniProtKB-UniRule"/>
</dbReference>
<dbReference type="GO" id="GO:0016020">
    <property type="term" value="C:membrane"/>
    <property type="evidence" value="ECO:0007669"/>
    <property type="project" value="UniProtKB-SubCell"/>
</dbReference>
<comment type="caution">
    <text evidence="10">The sequence shown here is derived from an EMBL/GenBank/DDBJ whole genome shotgun (WGS) entry which is preliminary data.</text>
</comment>
<evidence type="ECO:0000256" key="6">
    <source>
        <dbReference type="ARBA" id="ARBA00022989"/>
    </source>
</evidence>
<feature type="compositionally biased region" description="Basic and acidic residues" evidence="9">
    <location>
        <begin position="7"/>
        <end position="19"/>
    </location>
</feature>
<evidence type="ECO:0000256" key="2">
    <source>
        <dbReference type="ARBA" id="ARBA00007647"/>
    </source>
</evidence>
<keyword evidence="5" id="KW-0812">Transmembrane</keyword>
<accession>A0A6A4VJA2</accession>
<dbReference type="PANTHER" id="PTHR21461:SF69">
    <property type="entry name" value="GLYCOSYLTRANSFERASE FAMILY 92 PROTEIN"/>
    <property type="match status" value="1"/>
</dbReference>
<organism evidence="10 11">
    <name type="scientific">Amphibalanus amphitrite</name>
    <name type="common">Striped barnacle</name>
    <name type="synonym">Balanus amphitrite</name>
    <dbReference type="NCBI Taxonomy" id="1232801"/>
    <lineage>
        <taxon>Eukaryota</taxon>
        <taxon>Metazoa</taxon>
        <taxon>Ecdysozoa</taxon>
        <taxon>Arthropoda</taxon>
        <taxon>Crustacea</taxon>
        <taxon>Multicrustacea</taxon>
        <taxon>Cirripedia</taxon>
        <taxon>Thoracica</taxon>
        <taxon>Thoracicalcarea</taxon>
        <taxon>Balanomorpha</taxon>
        <taxon>Balanoidea</taxon>
        <taxon>Balanidae</taxon>
        <taxon>Amphibalaninae</taxon>
        <taxon>Amphibalanus</taxon>
    </lineage>
</organism>
<protein>
    <recommendedName>
        <fullName evidence="8">Glycosyltransferase family 92 protein</fullName>
        <ecNumber evidence="8">2.4.1.-</ecNumber>
    </recommendedName>
</protein>
<dbReference type="EC" id="2.4.1.-" evidence="8"/>
<comment type="subcellular location">
    <subcellularLocation>
        <location evidence="1">Membrane</location>
        <topology evidence="1">Single-pass membrane protein</topology>
    </subcellularLocation>
</comment>
<evidence type="ECO:0000256" key="7">
    <source>
        <dbReference type="ARBA" id="ARBA00023136"/>
    </source>
</evidence>
<comment type="similarity">
    <text evidence="2 8">Belongs to the glycosyltransferase 92 family.</text>
</comment>
<dbReference type="OrthoDB" id="6333478at2759"/>
<feature type="region of interest" description="Disordered" evidence="9">
    <location>
        <begin position="592"/>
        <end position="634"/>
    </location>
</feature>
<evidence type="ECO:0000313" key="10">
    <source>
        <dbReference type="EMBL" id="KAF0293673.1"/>
    </source>
</evidence>
<feature type="compositionally biased region" description="Basic and acidic residues" evidence="9">
    <location>
        <begin position="604"/>
        <end position="626"/>
    </location>
</feature>
<proteinExistence type="inferred from homology"/>
<evidence type="ECO:0000256" key="4">
    <source>
        <dbReference type="ARBA" id="ARBA00022679"/>
    </source>
</evidence>
<evidence type="ECO:0000256" key="1">
    <source>
        <dbReference type="ARBA" id="ARBA00004167"/>
    </source>
</evidence>
<evidence type="ECO:0000256" key="9">
    <source>
        <dbReference type="SAM" id="MobiDB-lite"/>
    </source>
</evidence>
<evidence type="ECO:0000313" key="11">
    <source>
        <dbReference type="Proteomes" id="UP000440578"/>
    </source>
</evidence>
<evidence type="ECO:0000256" key="8">
    <source>
        <dbReference type="RuleBase" id="RU366017"/>
    </source>
</evidence>
<keyword evidence="3 8" id="KW-0328">Glycosyltransferase</keyword>
<evidence type="ECO:0000256" key="3">
    <source>
        <dbReference type="ARBA" id="ARBA00022676"/>
    </source>
</evidence>
<keyword evidence="4 8" id="KW-0808">Transferase</keyword>
<dbReference type="EMBL" id="VIIS01001732">
    <property type="protein sequence ID" value="KAF0293673.1"/>
    <property type="molecule type" value="Genomic_DNA"/>
</dbReference>
<dbReference type="Proteomes" id="UP000440578">
    <property type="component" value="Unassembled WGS sequence"/>
</dbReference>
<name>A0A6A4VJA2_AMPAM</name>